<feature type="region of interest" description="Disordered" evidence="1">
    <location>
        <begin position="77"/>
        <end position="108"/>
    </location>
</feature>
<dbReference type="Proteomes" id="UP000011560">
    <property type="component" value="Unassembled WGS sequence"/>
</dbReference>
<sequence>MAVVLRFSERFTSMYEGQTVGVVIPAYNEAGFVGEVIETLPAIVDRAYVVDDCSTDDTWSEIEAAAMRVTAAAEMSGTAESSAAPESVGAAESADTADSAGPAESAGAAGTIETTAETGVSGQATVSTAETATLHPDGGGLDGPPIVTVRHERNRGVGGAIKTGYRLASEDELDVVAVMNGDGQMDPTLLERIVDPVVQGHAAYAKGNRLDNPDDRAGMPSWRLFGNGVLTYLTKLVSGYWGMSDPQNGYTAISREALDAIDVDRLYEGYGFCNDVLVHLNVHGFRVEDVPMPARYGDEQSHIRYSRFVPSLSWLLLRRGLWRYRMQYAEAGPRRPYVLLLAGGLGGTVGLATLGLAALTVGIGSAQAALSLLTALLGALFVTLAVTLDRLHSRTVDTDRYEPVGGD</sequence>
<keyword evidence="2" id="KW-1133">Transmembrane helix</keyword>
<keyword evidence="2" id="KW-0472">Membrane</keyword>
<evidence type="ECO:0000313" key="4">
    <source>
        <dbReference type="EMBL" id="ELZ11648.1"/>
    </source>
</evidence>
<feature type="transmembrane region" description="Helical" evidence="2">
    <location>
        <begin position="369"/>
        <end position="388"/>
    </location>
</feature>
<feature type="domain" description="Glycosyltransferase 2-like" evidence="3">
    <location>
        <begin position="22"/>
        <end position="66"/>
    </location>
</feature>
<dbReference type="InterPro" id="IPR001173">
    <property type="entry name" value="Glyco_trans_2-like"/>
</dbReference>
<dbReference type="SUPFAM" id="SSF53448">
    <property type="entry name" value="Nucleotide-diphospho-sugar transferases"/>
    <property type="match status" value="1"/>
</dbReference>
<reference evidence="4 5" key="1">
    <citation type="journal article" date="2014" name="PLoS Genet.">
        <title>Phylogenetically driven sequencing of extremely halophilic archaea reveals strategies for static and dynamic osmo-response.</title>
        <authorList>
            <person name="Becker E.A."/>
            <person name="Seitzer P.M."/>
            <person name="Tritt A."/>
            <person name="Larsen D."/>
            <person name="Krusor M."/>
            <person name="Yao A.I."/>
            <person name="Wu D."/>
            <person name="Madern D."/>
            <person name="Eisen J.A."/>
            <person name="Darling A.E."/>
            <person name="Facciotti M.T."/>
        </authorList>
    </citation>
    <scope>NUCLEOTIDE SEQUENCE [LARGE SCALE GENOMIC DNA]</scope>
    <source>
        <strain evidence="4 5">JCM 14624</strain>
    </source>
</reference>
<dbReference type="STRING" id="1227490.C479_06322"/>
<feature type="compositionally biased region" description="Low complexity" evidence="1">
    <location>
        <begin position="97"/>
        <end position="108"/>
    </location>
</feature>
<protein>
    <submittedName>
        <fullName evidence="4">Family 2 glycosyl transferase</fullName>
    </submittedName>
</protein>
<feature type="domain" description="Glycosyltransferase 2-like" evidence="3">
    <location>
        <begin position="143"/>
        <end position="260"/>
    </location>
</feature>
<accession>M0BMY0</accession>
<evidence type="ECO:0000256" key="1">
    <source>
        <dbReference type="SAM" id="MobiDB-lite"/>
    </source>
</evidence>
<comment type="caution">
    <text evidence="4">The sequence shown here is derived from an EMBL/GenBank/DDBJ whole genome shotgun (WGS) entry which is preliminary data.</text>
</comment>
<dbReference type="CDD" id="cd04179">
    <property type="entry name" value="DPM_DPG-synthase_like"/>
    <property type="match status" value="1"/>
</dbReference>
<evidence type="ECO:0000256" key="2">
    <source>
        <dbReference type="SAM" id="Phobius"/>
    </source>
</evidence>
<evidence type="ECO:0000313" key="5">
    <source>
        <dbReference type="Proteomes" id="UP000011560"/>
    </source>
</evidence>
<dbReference type="Pfam" id="PF00535">
    <property type="entry name" value="Glycos_transf_2"/>
    <property type="match status" value="2"/>
</dbReference>
<gene>
    <name evidence="4" type="ORF">C479_06322</name>
</gene>
<keyword evidence="5" id="KW-1185">Reference proteome</keyword>
<dbReference type="InterPro" id="IPR050256">
    <property type="entry name" value="Glycosyltransferase_2"/>
</dbReference>
<evidence type="ECO:0000259" key="3">
    <source>
        <dbReference type="Pfam" id="PF00535"/>
    </source>
</evidence>
<organism evidence="4 5">
    <name type="scientific">Halovivax asiaticus JCM 14624</name>
    <dbReference type="NCBI Taxonomy" id="1227490"/>
    <lineage>
        <taxon>Archaea</taxon>
        <taxon>Methanobacteriati</taxon>
        <taxon>Methanobacteriota</taxon>
        <taxon>Stenosarchaea group</taxon>
        <taxon>Halobacteria</taxon>
        <taxon>Halobacteriales</taxon>
        <taxon>Natrialbaceae</taxon>
        <taxon>Halovivax</taxon>
    </lineage>
</organism>
<dbReference type="PANTHER" id="PTHR48090">
    <property type="entry name" value="UNDECAPRENYL-PHOSPHATE 4-DEOXY-4-FORMAMIDO-L-ARABINOSE TRANSFERASE-RELATED"/>
    <property type="match status" value="1"/>
</dbReference>
<dbReference type="AlphaFoldDB" id="M0BMY0"/>
<dbReference type="Gene3D" id="3.90.550.10">
    <property type="entry name" value="Spore Coat Polysaccharide Biosynthesis Protein SpsA, Chain A"/>
    <property type="match status" value="1"/>
</dbReference>
<keyword evidence="4" id="KW-0808">Transferase</keyword>
<name>M0BMY0_9EURY</name>
<dbReference type="OrthoDB" id="11098at2157"/>
<feature type="transmembrane region" description="Helical" evidence="2">
    <location>
        <begin position="337"/>
        <end position="363"/>
    </location>
</feature>
<keyword evidence="2" id="KW-0812">Transmembrane</keyword>
<dbReference type="InterPro" id="IPR029044">
    <property type="entry name" value="Nucleotide-diphossugar_trans"/>
</dbReference>
<proteinExistence type="predicted"/>
<dbReference type="PATRIC" id="fig|1227490.4.peg.1283"/>
<dbReference type="GO" id="GO:0016740">
    <property type="term" value="F:transferase activity"/>
    <property type="evidence" value="ECO:0007669"/>
    <property type="project" value="UniProtKB-KW"/>
</dbReference>
<dbReference type="EMBL" id="AOIQ01000011">
    <property type="protein sequence ID" value="ELZ11648.1"/>
    <property type="molecule type" value="Genomic_DNA"/>
</dbReference>
<dbReference type="PANTHER" id="PTHR48090:SF6">
    <property type="entry name" value="SLR5056 PROTEIN"/>
    <property type="match status" value="1"/>
</dbReference>